<keyword evidence="4 6" id="KW-0663">Pyridoxal phosphate</keyword>
<name>A0AAD4M8S3_9AGAM</name>
<dbReference type="PANTHER" id="PTHR11999">
    <property type="entry name" value="GROUP II PYRIDOXAL-5-PHOSPHATE DECARBOXYLASE"/>
    <property type="match status" value="1"/>
</dbReference>
<keyword evidence="8" id="KW-0808">Transferase</keyword>
<proteinExistence type="inferred from homology"/>
<dbReference type="PANTHER" id="PTHR11999:SF70">
    <property type="entry name" value="MIP05841P"/>
    <property type="match status" value="1"/>
</dbReference>
<dbReference type="InterPro" id="IPR002129">
    <property type="entry name" value="PyrdxlP-dep_de-COase"/>
</dbReference>
<organism evidence="8 9">
    <name type="scientific">Multifurca ochricompacta</name>
    <dbReference type="NCBI Taxonomy" id="376703"/>
    <lineage>
        <taxon>Eukaryota</taxon>
        <taxon>Fungi</taxon>
        <taxon>Dikarya</taxon>
        <taxon>Basidiomycota</taxon>
        <taxon>Agaricomycotina</taxon>
        <taxon>Agaricomycetes</taxon>
        <taxon>Russulales</taxon>
        <taxon>Russulaceae</taxon>
        <taxon>Multifurca</taxon>
    </lineage>
</organism>
<reference evidence="8" key="1">
    <citation type="journal article" date="2022" name="New Phytol.">
        <title>Evolutionary transition to the ectomycorrhizal habit in the genomes of a hyperdiverse lineage of mushroom-forming fungi.</title>
        <authorList>
            <person name="Looney B."/>
            <person name="Miyauchi S."/>
            <person name="Morin E."/>
            <person name="Drula E."/>
            <person name="Courty P.E."/>
            <person name="Kohler A."/>
            <person name="Kuo A."/>
            <person name="LaButti K."/>
            <person name="Pangilinan J."/>
            <person name="Lipzen A."/>
            <person name="Riley R."/>
            <person name="Andreopoulos W."/>
            <person name="He G."/>
            <person name="Johnson J."/>
            <person name="Nolan M."/>
            <person name="Tritt A."/>
            <person name="Barry K.W."/>
            <person name="Grigoriev I.V."/>
            <person name="Nagy L.G."/>
            <person name="Hibbett D."/>
            <person name="Henrissat B."/>
            <person name="Matheny P.B."/>
            <person name="Labbe J."/>
            <person name="Martin F.M."/>
        </authorList>
    </citation>
    <scope>NUCLEOTIDE SEQUENCE</scope>
    <source>
        <strain evidence="8">BPL690</strain>
    </source>
</reference>
<evidence type="ECO:0000256" key="4">
    <source>
        <dbReference type="ARBA" id="ARBA00022898"/>
    </source>
</evidence>
<dbReference type="InterPro" id="IPR015424">
    <property type="entry name" value="PyrdxlP-dep_Trfase"/>
</dbReference>
<dbReference type="Gene3D" id="3.90.1150.10">
    <property type="entry name" value="Aspartate Aminotransferase, domain 1"/>
    <property type="match status" value="1"/>
</dbReference>
<comment type="cofactor">
    <cofactor evidence="1 6 7">
        <name>pyridoxal 5'-phosphate</name>
        <dbReference type="ChEBI" id="CHEBI:597326"/>
    </cofactor>
</comment>
<evidence type="ECO:0000256" key="1">
    <source>
        <dbReference type="ARBA" id="ARBA00001933"/>
    </source>
</evidence>
<dbReference type="GO" id="GO:0016740">
    <property type="term" value="F:transferase activity"/>
    <property type="evidence" value="ECO:0007669"/>
    <property type="project" value="UniProtKB-KW"/>
</dbReference>
<dbReference type="GO" id="GO:0006520">
    <property type="term" value="P:amino acid metabolic process"/>
    <property type="evidence" value="ECO:0007669"/>
    <property type="project" value="InterPro"/>
</dbReference>
<dbReference type="GO" id="GO:0005737">
    <property type="term" value="C:cytoplasm"/>
    <property type="evidence" value="ECO:0007669"/>
    <property type="project" value="TreeGrafter"/>
</dbReference>
<evidence type="ECO:0000313" key="9">
    <source>
        <dbReference type="Proteomes" id="UP001203297"/>
    </source>
</evidence>
<dbReference type="PRINTS" id="PR00800">
    <property type="entry name" value="YHDCRBOXLASE"/>
</dbReference>
<dbReference type="InterPro" id="IPR010977">
    <property type="entry name" value="Aromatic_deC"/>
</dbReference>
<dbReference type="Proteomes" id="UP001203297">
    <property type="component" value="Unassembled WGS sequence"/>
</dbReference>
<sequence>MDIDKFRKAGYDAINRICDYHSSLPMKPVVAQVKPGYLHHLIPDSAPQKGQEWVSIVEDYEKFIIPGLTHWQHPSFFAYFPAAGTFEGMLGELLSSSTTNPGFNWFASPASTELEGVVMDWAAKMFGLKDIFWNVNGAGGGVIQASASDSALTAIVAARIRYLNEHPGTMLESLVIYITTQTHSLGEKAAMILGLRVRALDVDKAVAIHNIGLTGEVLKAAVKEDHARGLHPFVLVATVGTTSSGAIDQVADVGFIIKQSFPSIWLHVDAAWAGVTLACPEYREAAQLPGINEYADSLCINFHKWGLINHDASAFWVRERRRLIDAFEITPEFLRTKEGDAGIVIDYRNWHLSLSRRFRSLKFWFVLRSFGVDGFQANIRKGISLNDSFVERIRASPIFELVTPPSFALTVFRLLPRSAGNTTELESINALNREFYGALQSRPNLVLTQTLIGEVFCVRFAVGAARTELIDIDNAWEVIKEVGESTLESWAMESWDMEMESWAMEMESWVTAHELPTP</sequence>
<dbReference type="InterPro" id="IPR015421">
    <property type="entry name" value="PyrdxlP-dep_Trfase_major"/>
</dbReference>
<dbReference type="AlphaFoldDB" id="A0AAD4M8S3"/>
<dbReference type="EMBL" id="WTXG01000004">
    <property type="protein sequence ID" value="KAI0305921.1"/>
    <property type="molecule type" value="Genomic_DNA"/>
</dbReference>
<dbReference type="GO" id="GO:0019752">
    <property type="term" value="P:carboxylic acid metabolic process"/>
    <property type="evidence" value="ECO:0007669"/>
    <property type="project" value="InterPro"/>
</dbReference>
<comment type="caution">
    <text evidence="8">The sequence shown here is derived from an EMBL/GenBank/DDBJ whole genome shotgun (WGS) entry which is preliminary data.</text>
</comment>
<evidence type="ECO:0000256" key="2">
    <source>
        <dbReference type="ARBA" id="ARBA00009533"/>
    </source>
</evidence>
<dbReference type="GO" id="GO:0030170">
    <property type="term" value="F:pyridoxal phosphate binding"/>
    <property type="evidence" value="ECO:0007669"/>
    <property type="project" value="InterPro"/>
</dbReference>
<evidence type="ECO:0000256" key="7">
    <source>
        <dbReference type="RuleBase" id="RU000382"/>
    </source>
</evidence>
<dbReference type="Gene3D" id="3.40.640.10">
    <property type="entry name" value="Type I PLP-dependent aspartate aminotransferase-like (Major domain)"/>
    <property type="match status" value="1"/>
</dbReference>
<keyword evidence="9" id="KW-1185">Reference proteome</keyword>
<keyword evidence="5 7" id="KW-0456">Lyase</keyword>
<dbReference type="Pfam" id="PF00282">
    <property type="entry name" value="Pyridoxal_deC"/>
    <property type="match status" value="1"/>
</dbReference>
<dbReference type="SUPFAM" id="SSF53383">
    <property type="entry name" value="PLP-dependent transferases"/>
    <property type="match status" value="1"/>
</dbReference>
<evidence type="ECO:0000256" key="6">
    <source>
        <dbReference type="PIRSR" id="PIRSR602129-50"/>
    </source>
</evidence>
<evidence type="ECO:0000256" key="5">
    <source>
        <dbReference type="ARBA" id="ARBA00023239"/>
    </source>
</evidence>
<dbReference type="InterPro" id="IPR015422">
    <property type="entry name" value="PyrdxlP-dep_Trfase_small"/>
</dbReference>
<protein>
    <submittedName>
        <fullName evidence="8">Pyridoxal phosphate-dependent transferase</fullName>
    </submittedName>
</protein>
<evidence type="ECO:0000313" key="8">
    <source>
        <dbReference type="EMBL" id="KAI0305921.1"/>
    </source>
</evidence>
<gene>
    <name evidence="8" type="ORF">B0F90DRAFT_1808490</name>
</gene>
<accession>A0AAD4M8S3</accession>
<dbReference type="GO" id="GO:0016831">
    <property type="term" value="F:carboxy-lyase activity"/>
    <property type="evidence" value="ECO:0007669"/>
    <property type="project" value="UniProtKB-KW"/>
</dbReference>
<evidence type="ECO:0000256" key="3">
    <source>
        <dbReference type="ARBA" id="ARBA00022793"/>
    </source>
</evidence>
<dbReference type="Gene3D" id="1.20.1340.10">
    <property type="entry name" value="dopa decarboxylase, N-terminal domain"/>
    <property type="match status" value="1"/>
</dbReference>
<comment type="similarity">
    <text evidence="2 7">Belongs to the group II decarboxylase family.</text>
</comment>
<keyword evidence="3" id="KW-0210">Decarboxylase</keyword>
<feature type="modified residue" description="N6-(pyridoxal phosphate)lysine" evidence="6">
    <location>
        <position position="304"/>
    </location>
</feature>